<dbReference type="InterPro" id="IPR036838">
    <property type="entry name" value="Ribosomal_uS10_dom_sf"/>
</dbReference>
<comment type="similarity">
    <text evidence="1 4">Belongs to the universal ribosomal protein uS10 family.</text>
</comment>
<reference evidence="6 7" key="1">
    <citation type="submission" date="2011-04" db="EMBL/GenBank/DDBJ databases">
        <authorList>
            <person name="Muzny D."/>
            <person name="Qin X."/>
            <person name="Deng J."/>
            <person name="Jiang H."/>
            <person name="Liu Y."/>
            <person name="Qu J."/>
            <person name="Song X.-Z."/>
            <person name="Zhang L."/>
            <person name="Thornton R."/>
            <person name="Coyle M."/>
            <person name="Francisco L."/>
            <person name="Jackson L."/>
            <person name="Javaid M."/>
            <person name="Korchina V."/>
            <person name="Kovar C."/>
            <person name="Mata R."/>
            <person name="Mathew T."/>
            <person name="Ngo R."/>
            <person name="Nguyen L."/>
            <person name="Nguyen N."/>
            <person name="Okwuonu G."/>
            <person name="Ongeri F."/>
            <person name="Pham C."/>
            <person name="Simmons D."/>
            <person name="Wilczek-Boney K."/>
            <person name="Hale W."/>
            <person name="Jakkamsetti A."/>
            <person name="Pham P."/>
            <person name="Ruth R."/>
            <person name="San Lucas F."/>
            <person name="Warren J."/>
            <person name="Zhang J."/>
            <person name="Zhao Z."/>
            <person name="Zhou C."/>
            <person name="Zhu D."/>
            <person name="Lee S."/>
            <person name="Bess C."/>
            <person name="Blankenburg K."/>
            <person name="Forbes L."/>
            <person name="Fu Q."/>
            <person name="Gubbala S."/>
            <person name="Hirani K."/>
            <person name="Jayaseelan J.C."/>
            <person name="Lara F."/>
            <person name="Munidasa M."/>
            <person name="Palculict T."/>
            <person name="Patil S."/>
            <person name="Pu L.-L."/>
            <person name="Saada N."/>
            <person name="Tang L."/>
            <person name="Weissenberger G."/>
            <person name="Zhu Y."/>
            <person name="Hemphill L."/>
            <person name="Shang Y."/>
            <person name="Youmans B."/>
            <person name="Ayvaz T."/>
            <person name="Ross M."/>
            <person name="Santibanez J."/>
            <person name="Aqrawi P."/>
            <person name="Gross S."/>
            <person name="Joshi V."/>
            <person name="Fowler G."/>
            <person name="Nazareth L."/>
            <person name="Reid J."/>
            <person name="Worley K."/>
            <person name="Petrosino J."/>
            <person name="Highlander S."/>
            <person name="Gibbs R."/>
        </authorList>
    </citation>
    <scope>NUCLEOTIDE SEQUENCE [LARGE SCALE GENOMIC DNA]</scope>
    <source>
        <strain evidence="6 7">2681</strain>
    </source>
</reference>
<dbReference type="GO" id="GO:0003735">
    <property type="term" value="F:structural constituent of ribosome"/>
    <property type="evidence" value="ECO:0007669"/>
    <property type="project" value="InterPro"/>
</dbReference>
<dbReference type="STRING" id="759851.SAMN04244570_3306"/>
<accession>F9DU93</accession>
<dbReference type="HAMAP" id="MF_00508">
    <property type="entry name" value="Ribosomal_uS10"/>
    <property type="match status" value="1"/>
</dbReference>
<dbReference type="GO" id="GO:0000049">
    <property type="term" value="F:tRNA binding"/>
    <property type="evidence" value="ECO:0007669"/>
    <property type="project" value="UniProtKB-UniRule"/>
</dbReference>
<dbReference type="NCBIfam" id="NF001861">
    <property type="entry name" value="PRK00596.1"/>
    <property type="match status" value="1"/>
</dbReference>
<evidence type="ECO:0000256" key="4">
    <source>
        <dbReference type="HAMAP-Rule" id="MF_00508"/>
    </source>
</evidence>
<dbReference type="Proteomes" id="UP000005316">
    <property type="component" value="Unassembled WGS sequence"/>
</dbReference>
<dbReference type="PROSITE" id="PS00361">
    <property type="entry name" value="RIBOSOMAL_S10"/>
    <property type="match status" value="1"/>
</dbReference>
<dbReference type="NCBIfam" id="TIGR01049">
    <property type="entry name" value="rpsJ_bact"/>
    <property type="match status" value="1"/>
</dbReference>
<dbReference type="AlphaFoldDB" id="F9DU93"/>
<comment type="subunit">
    <text evidence="4">Part of the 30S ribosomal subunit.</text>
</comment>
<dbReference type="SMART" id="SM01403">
    <property type="entry name" value="Ribosomal_S10"/>
    <property type="match status" value="1"/>
</dbReference>
<dbReference type="eggNOG" id="COG0051">
    <property type="taxonomic scope" value="Bacteria"/>
</dbReference>
<sequence length="148" mass="17046">MYNVECWSLTAMKREVADTPGRFAMARVWEIFVENCLENRRKGGKVMAKQKIRIRLKAYDHRMLDQSAEKIVETAKRSGASVSGPIPLPTERSVYTVLRSVHIYKDSREQFEMRTHKRLIDIVNPTPQTVDALMKLDLPSGVDIEIKL</sequence>
<dbReference type="PANTHER" id="PTHR11700">
    <property type="entry name" value="30S RIBOSOMAL PROTEIN S10 FAMILY MEMBER"/>
    <property type="match status" value="1"/>
</dbReference>
<dbReference type="PRINTS" id="PR00971">
    <property type="entry name" value="RIBOSOMALS10"/>
</dbReference>
<evidence type="ECO:0000313" key="7">
    <source>
        <dbReference type="Proteomes" id="UP000005316"/>
    </source>
</evidence>
<dbReference type="InterPro" id="IPR027486">
    <property type="entry name" value="Ribosomal_uS10_dom"/>
</dbReference>
<evidence type="ECO:0000259" key="5">
    <source>
        <dbReference type="SMART" id="SM01403"/>
    </source>
</evidence>
<keyword evidence="3 4" id="KW-0687">Ribonucleoprotein</keyword>
<name>F9DU93_9BACL</name>
<dbReference type="InterPro" id="IPR018268">
    <property type="entry name" value="Ribosomal_uS10_CS"/>
</dbReference>
<dbReference type="Gene3D" id="3.30.70.600">
    <property type="entry name" value="Ribosomal protein S10 domain"/>
    <property type="match status" value="1"/>
</dbReference>
<dbReference type="InterPro" id="IPR001848">
    <property type="entry name" value="Ribosomal_uS10"/>
</dbReference>
<proteinExistence type="inferred from homology"/>
<evidence type="ECO:0000256" key="3">
    <source>
        <dbReference type="ARBA" id="ARBA00023274"/>
    </source>
</evidence>
<evidence type="ECO:0000256" key="1">
    <source>
        <dbReference type="ARBA" id="ARBA00007102"/>
    </source>
</evidence>
<gene>
    <name evidence="4 6" type="primary">rpsJ</name>
    <name evidence="6" type="ORF">HMPREF9372_2374</name>
</gene>
<dbReference type="FunFam" id="3.30.70.600:FF:000001">
    <property type="entry name" value="30S ribosomal protein S10"/>
    <property type="match status" value="1"/>
</dbReference>
<comment type="function">
    <text evidence="4">Involved in the binding of tRNA to the ribosomes.</text>
</comment>
<dbReference type="HOGENOM" id="CLU_122625_1_0_9"/>
<dbReference type="SUPFAM" id="SSF54999">
    <property type="entry name" value="Ribosomal protein S10"/>
    <property type="match status" value="1"/>
</dbReference>
<comment type="caution">
    <text evidence="6">The sequence shown here is derived from an EMBL/GenBank/DDBJ whole genome shotgun (WGS) entry which is preliminary data.</text>
</comment>
<dbReference type="GO" id="GO:0005840">
    <property type="term" value="C:ribosome"/>
    <property type="evidence" value="ECO:0007669"/>
    <property type="project" value="UniProtKB-KW"/>
</dbReference>
<dbReference type="GO" id="GO:1990904">
    <property type="term" value="C:ribonucleoprotein complex"/>
    <property type="evidence" value="ECO:0007669"/>
    <property type="project" value="UniProtKB-KW"/>
</dbReference>
<evidence type="ECO:0000256" key="2">
    <source>
        <dbReference type="ARBA" id="ARBA00022980"/>
    </source>
</evidence>
<dbReference type="EMBL" id="AFPZ01000071">
    <property type="protein sequence ID" value="EGQ24691.1"/>
    <property type="molecule type" value="Genomic_DNA"/>
</dbReference>
<keyword evidence="2 4" id="KW-0689">Ribosomal protein</keyword>
<organism evidence="6 7">
    <name type="scientific">Sporosarcina newyorkensis 2681</name>
    <dbReference type="NCBI Taxonomy" id="1027292"/>
    <lineage>
        <taxon>Bacteria</taxon>
        <taxon>Bacillati</taxon>
        <taxon>Bacillota</taxon>
        <taxon>Bacilli</taxon>
        <taxon>Bacillales</taxon>
        <taxon>Caryophanaceae</taxon>
        <taxon>Sporosarcina</taxon>
    </lineage>
</organism>
<dbReference type="Pfam" id="PF00338">
    <property type="entry name" value="Ribosomal_S10"/>
    <property type="match status" value="1"/>
</dbReference>
<dbReference type="GO" id="GO:0006412">
    <property type="term" value="P:translation"/>
    <property type="evidence" value="ECO:0007669"/>
    <property type="project" value="UniProtKB-UniRule"/>
</dbReference>
<protein>
    <recommendedName>
        <fullName evidence="4">Small ribosomal subunit protein uS10</fullName>
    </recommendedName>
</protein>
<feature type="domain" description="Small ribosomal subunit protein uS10" evidence="5">
    <location>
        <begin position="53"/>
        <end position="147"/>
    </location>
</feature>
<evidence type="ECO:0000313" key="6">
    <source>
        <dbReference type="EMBL" id="EGQ24691.1"/>
    </source>
</evidence>